<comment type="caution">
    <text evidence="1">The sequence shown here is derived from an EMBL/GenBank/DDBJ whole genome shotgun (WGS) entry which is preliminary data.</text>
</comment>
<name>A0A2U1SQK4_METSR</name>
<proteinExistence type="predicted"/>
<dbReference type="GO" id="GO:0004392">
    <property type="term" value="F:heme oxygenase (decyclizing) activity"/>
    <property type="evidence" value="ECO:0007669"/>
    <property type="project" value="InterPro"/>
</dbReference>
<reference evidence="1 2" key="1">
    <citation type="journal article" date="2018" name="Appl. Microbiol. Biotechnol.">
        <title>Co-cultivation of the strictly anaerobic methanogen Methanosarcina barkeri with aerobic methanotrophs in an oxygen-limited membrane bioreactor.</title>
        <authorList>
            <person name="In 't Zandt M.H."/>
            <person name="van den Bosch T.J.M."/>
            <person name="Rijkers R."/>
            <person name="van Kessel M.A.H.J."/>
            <person name="Jetten M.S.M."/>
            <person name="Welte C.U."/>
        </authorList>
    </citation>
    <scope>NUCLEOTIDE SEQUENCE [LARGE SCALE GENOMIC DNA]</scope>
    <source>
        <strain evidence="1 2">DSM 17706</strain>
    </source>
</reference>
<dbReference type="RefSeq" id="WP_108917264.1">
    <property type="nucleotide sequence ID" value="NZ_BGJY01000020.1"/>
</dbReference>
<evidence type="ECO:0000313" key="2">
    <source>
        <dbReference type="Proteomes" id="UP000245137"/>
    </source>
</evidence>
<sequence length="205" mass="21629">MSIVSPARAALRSATRAAHLRLHDYPALAALAAGEITPTQYLRLLARLYGFHLPFERALIEAALRHGVDARIGARAHLLARDLIDLGADGAAIASLPMAESPALRSPGEWLGAFYMREGATLGAARLSAALDPLLGAGSARGRRFLSDAGGWRECCAALEEGASRGLLPEMIDGARASFEAIEHWLADQSFTPTSPIALRGAPGK</sequence>
<dbReference type="InterPro" id="IPR016053">
    <property type="entry name" value="Haem_Oase-like"/>
</dbReference>
<dbReference type="OrthoDB" id="9149607at2"/>
<dbReference type="CDD" id="cd19166">
    <property type="entry name" value="HemeO-bac"/>
    <property type="match status" value="1"/>
</dbReference>
<keyword evidence="2" id="KW-1185">Reference proteome</keyword>
<dbReference type="InterPro" id="IPR016084">
    <property type="entry name" value="Haem_Oase-like_multi-hlx"/>
</dbReference>
<dbReference type="Pfam" id="PF01126">
    <property type="entry name" value="Heme_oxygenase"/>
    <property type="match status" value="1"/>
</dbReference>
<dbReference type="Proteomes" id="UP000245137">
    <property type="component" value="Unassembled WGS sequence"/>
</dbReference>
<dbReference type="SUPFAM" id="SSF48613">
    <property type="entry name" value="Heme oxygenase-like"/>
    <property type="match status" value="1"/>
</dbReference>
<protein>
    <recommendedName>
        <fullName evidence="3">Biliverdin-producing heme oxygenase</fullName>
    </recommendedName>
</protein>
<dbReference type="AlphaFoldDB" id="A0A2U1SQK4"/>
<gene>
    <name evidence="1" type="ORF">C5689_10675</name>
</gene>
<evidence type="ECO:0008006" key="3">
    <source>
        <dbReference type="Google" id="ProtNLM"/>
    </source>
</evidence>
<evidence type="ECO:0000313" key="1">
    <source>
        <dbReference type="EMBL" id="PWB93897.1"/>
    </source>
</evidence>
<accession>A0A2U1SQK4</accession>
<dbReference type="GO" id="GO:0006788">
    <property type="term" value="P:heme oxidation"/>
    <property type="evidence" value="ECO:0007669"/>
    <property type="project" value="InterPro"/>
</dbReference>
<dbReference type="Gene3D" id="1.20.910.10">
    <property type="entry name" value="Heme oxygenase-like"/>
    <property type="match status" value="1"/>
</dbReference>
<dbReference type="EMBL" id="PUIV01000014">
    <property type="protein sequence ID" value="PWB93897.1"/>
    <property type="molecule type" value="Genomic_DNA"/>
</dbReference>
<organism evidence="1 2">
    <name type="scientific">Methylosinus sporium</name>
    <dbReference type="NCBI Taxonomy" id="428"/>
    <lineage>
        <taxon>Bacteria</taxon>
        <taxon>Pseudomonadati</taxon>
        <taxon>Pseudomonadota</taxon>
        <taxon>Alphaproteobacteria</taxon>
        <taxon>Hyphomicrobiales</taxon>
        <taxon>Methylocystaceae</taxon>
        <taxon>Methylosinus</taxon>
    </lineage>
</organism>